<feature type="transmembrane region" description="Helical" evidence="5">
    <location>
        <begin position="79"/>
        <end position="105"/>
    </location>
</feature>
<dbReference type="Pfam" id="PF02674">
    <property type="entry name" value="Colicin_V"/>
    <property type="match status" value="1"/>
</dbReference>
<comment type="caution">
    <text evidence="6">The sequence shown here is derived from an EMBL/GenBank/DDBJ whole genome shotgun (WGS) entry which is preliminary data.</text>
</comment>
<evidence type="ECO:0000256" key="3">
    <source>
        <dbReference type="ARBA" id="ARBA00022989"/>
    </source>
</evidence>
<protein>
    <recommendedName>
        <fullName evidence="7">Colicin V production protein</fullName>
    </recommendedName>
</protein>
<reference evidence="6" key="1">
    <citation type="submission" date="2019-03" db="EMBL/GenBank/DDBJ databases">
        <title>Single cell metagenomics reveals metabolic interactions within the superorganism composed of flagellate Streblomastix strix and complex community of Bacteroidetes bacteria on its surface.</title>
        <authorList>
            <person name="Treitli S.C."/>
            <person name="Kolisko M."/>
            <person name="Husnik F."/>
            <person name="Keeling P."/>
            <person name="Hampl V."/>
        </authorList>
    </citation>
    <scope>NUCLEOTIDE SEQUENCE</scope>
    <source>
        <strain evidence="6">STM</strain>
    </source>
</reference>
<gene>
    <name evidence="6" type="ORF">EZS27_009632</name>
</gene>
<evidence type="ECO:0000256" key="5">
    <source>
        <dbReference type="SAM" id="Phobius"/>
    </source>
</evidence>
<sequence length="196" mass="21729">MQDTEYTYAASLFFIYSWVMTVIDSVVLVCIIVGGIIGLKKGLIWQVATILGLIVGFTVAKHLYAYIAEKYVSSLTNSLTIAQIIVFIGIWLIVPIVFSLAGALLTKIINAALLGCFNCALGAVLGVVKYVFLIGIMVHILDHFDSGNHIISQNKKDTSVFYYPLKKFAGIIFPTIKELKQKTIFEQQDESTRRKA</sequence>
<dbReference type="AlphaFoldDB" id="A0A5J4SBJ6"/>
<keyword evidence="2 5" id="KW-0812">Transmembrane</keyword>
<keyword evidence="3 5" id="KW-1133">Transmembrane helix</keyword>
<dbReference type="EMBL" id="SNRY01000314">
    <property type="protein sequence ID" value="KAA6342631.1"/>
    <property type="molecule type" value="Genomic_DNA"/>
</dbReference>
<feature type="transmembrane region" description="Helical" evidence="5">
    <location>
        <begin position="12"/>
        <end position="37"/>
    </location>
</feature>
<evidence type="ECO:0000313" key="6">
    <source>
        <dbReference type="EMBL" id="KAA6342631.1"/>
    </source>
</evidence>
<organism evidence="6">
    <name type="scientific">termite gut metagenome</name>
    <dbReference type="NCBI Taxonomy" id="433724"/>
    <lineage>
        <taxon>unclassified sequences</taxon>
        <taxon>metagenomes</taxon>
        <taxon>organismal metagenomes</taxon>
    </lineage>
</organism>
<dbReference type="GO" id="GO:0009403">
    <property type="term" value="P:toxin biosynthetic process"/>
    <property type="evidence" value="ECO:0007669"/>
    <property type="project" value="InterPro"/>
</dbReference>
<evidence type="ECO:0000256" key="2">
    <source>
        <dbReference type="ARBA" id="ARBA00022692"/>
    </source>
</evidence>
<evidence type="ECO:0000256" key="1">
    <source>
        <dbReference type="ARBA" id="ARBA00004141"/>
    </source>
</evidence>
<dbReference type="PANTHER" id="PTHR37306">
    <property type="entry name" value="COLICIN V PRODUCTION PROTEIN"/>
    <property type="match status" value="1"/>
</dbReference>
<dbReference type="InterPro" id="IPR003825">
    <property type="entry name" value="Colicin-V_CvpA"/>
</dbReference>
<comment type="subcellular location">
    <subcellularLocation>
        <location evidence="1">Membrane</location>
        <topology evidence="1">Multi-pass membrane protein</topology>
    </subcellularLocation>
</comment>
<dbReference type="PANTHER" id="PTHR37306:SF1">
    <property type="entry name" value="COLICIN V PRODUCTION PROTEIN"/>
    <property type="match status" value="1"/>
</dbReference>
<dbReference type="GO" id="GO:0016020">
    <property type="term" value="C:membrane"/>
    <property type="evidence" value="ECO:0007669"/>
    <property type="project" value="UniProtKB-SubCell"/>
</dbReference>
<accession>A0A5J4SBJ6</accession>
<evidence type="ECO:0000256" key="4">
    <source>
        <dbReference type="ARBA" id="ARBA00023136"/>
    </source>
</evidence>
<feature type="transmembrane region" description="Helical" evidence="5">
    <location>
        <begin position="43"/>
        <end position="67"/>
    </location>
</feature>
<keyword evidence="4 5" id="KW-0472">Membrane</keyword>
<name>A0A5J4SBJ6_9ZZZZ</name>
<evidence type="ECO:0008006" key="7">
    <source>
        <dbReference type="Google" id="ProtNLM"/>
    </source>
</evidence>
<feature type="transmembrane region" description="Helical" evidence="5">
    <location>
        <begin position="111"/>
        <end position="132"/>
    </location>
</feature>
<proteinExistence type="predicted"/>